<evidence type="ECO:0000256" key="1">
    <source>
        <dbReference type="SAM" id="MobiDB-lite"/>
    </source>
</evidence>
<name>A0A8J4GY58_9CHLO</name>
<dbReference type="EMBL" id="BNCP01000071">
    <property type="protein sequence ID" value="GIL91971.1"/>
    <property type="molecule type" value="Genomic_DNA"/>
</dbReference>
<dbReference type="AlphaFoldDB" id="A0A8J4GY58"/>
<protein>
    <submittedName>
        <fullName evidence="3">Uncharacterized protein</fullName>
    </submittedName>
</protein>
<keyword evidence="5" id="KW-1185">Reference proteome</keyword>
<feature type="compositionally biased region" description="Polar residues" evidence="1">
    <location>
        <begin position="201"/>
        <end position="219"/>
    </location>
</feature>
<reference evidence="3" key="1">
    <citation type="journal article" date="2021" name="Proc. Natl. Acad. Sci. U.S.A.">
        <title>Three genomes in the algal genus Volvox reveal the fate of a haploid sex-determining region after a transition to homothallism.</title>
        <authorList>
            <person name="Yamamoto K."/>
            <person name="Hamaji T."/>
            <person name="Kawai-Toyooka H."/>
            <person name="Matsuzaki R."/>
            <person name="Takahashi F."/>
            <person name="Nishimura Y."/>
            <person name="Kawachi M."/>
            <person name="Noguchi H."/>
            <person name="Minakuchi Y."/>
            <person name="Umen J.G."/>
            <person name="Toyoda A."/>
            <person name="Nozaki H."/>
        </authorList>
    </citation>
    <scope>NUCLEOTIDE SEQUENCE</scope>
    <source>
        <strain evidence="3">NIES-3785</strain>
        <strain evidence="2">NIES-3786</strain>
    </source>
</reference>
<organism evidence="3 4">
    <name type="scientific">Volvox reticuliferus</name>
    <dbReference type="NCBI Taxonomy" id="1737510"/>
    <lineage>
        <taxon>Eukaryota</taxon>
        <taxon>Viridiplantae</taxon>
        <taxon>Chlorophyta</taxon>
        <taxon>core chlorophytes</taxon>
        <taxon>Chlorophyceae</taxon>
        <taxon>CS clade</taxon>
        <taxon>Chlamydomonadales</taxon>
        <taxon>Volvocaceae</taxon>
        <taxon>Volvox</taxon>
    </lineage>
</organism>
<proteinExistence type="predicted"/>
<evidence type="ECO:0000313" key="3">
    <source>
        <dbReference type="EMBL" id="GIM15843.1"/>
    </source>
</evidence>
<dbReference type="EMBL" id="BNCQ01000070">
    <property type="protein sequence ID" value="GIM15843.1"/>
    <property type="molecule type" value="Genomic_DNA"/>
</dbReference>
<dbReference type="Proteomes" id="UP000747110">
    <property type="component" value="Unassembled WGS sequence"/>
</dbReference>
<sequence length="236" mass="24315">MSKRGAAERDFTPAQGNMRKARVDVRRVDAFQVLMAAARARGTAPQQQPSASTGLAAGAGLTATEGPAGPGVVQPAATSAIPSTVPSAPCTHCGTVLSVSADSCSLRQCCSCLDVFCSLCSVLDYEEREDRVFCLGCLEDQAAASRGSRGTSATGGSSGCPASLSLGRSHPVRGPTGRWGQLDVVGTGATLRSPFPCGRTPQHSIQTSNRTPSGTFYSSRSHRGFSALLQYAGDES</sequence>
<evidence type="ECO:0000313" key="4">
    <source>
        <dbReference type="Proteomes" id="UP000722791"/>
    </source>
</evidence>
<evidence type="ECO:0000313" key="2">
    <source>
        <dbReference type="EMBL" id="GIL91971.1"/>
    </source>
</evidence>
<accession>A0A8J4GY58</accession>
<evidence type="ECO:0000313" key="5">
    <source>
        <dbReference type="Proteomes" id="UP000747110"/>
    </source>
</evidence>
<dbReference type="Proteomes" id="UP000722791">
    <property type="component" value="Unassembled WGS sequence"/>
</dbReference>
<feature type="region of interest" description="Disordered" evidence="1">
    <location>
        <begin position="194"/>
        <end position="219"/>
    </location>
</feature>
<comment type="caution">
    <text evidence="3">The sequence shown here is derived from an EMBL/GenBank/DDBJ whole genome shotgun (WGS) entry which is preliminary data.</text>
</comment>
<dbReference type="OrthoDB" id="60860at2759"/>
<gene>
    <name evidence="2" type="ORF">Vretifemale_19651</name>
    <name evidence="3" type="ORF">Vretimale_18544</name>
</gene>